<reference evidence="1" key="1">
    <citation type="submission" date="2015-04" db="EMBL/GenBank/DDBJ databases">
        <title>The genome sequence of the plant pathogenic Rhizarian Plasmodiophora brassicae reveals insights in its biotrophic life cycle and the origin of chitin synthesis.</title>
        <authorList>
            <person name="Schwelm A."/>
            <person name="Fogelqvist J."/>
            <person name="Knaust A."/>
            <person name="Julke S."/>
            <person name="Lilja T."/>
            <person name="Dhandapani V."/>
            <person name="Bonilla-Rosso G."/>
            <person name="Karlsson M."/>
            <person name="Shevchenko A."/>
            <person name="Choi S.R."/>
            <person name="Kim H.G."/>
            <person name="Park J.Y."/>
            <person name="Lim Y.P."/>
            <person name="Ludwig-Muller J."/>
            <person name="Dixelius C."/>
        </authorList>
    </citation>
    <scope>NUCLEOTIDE SEQUENCE</scope>
    <source>
        <tissue evidence="1">Potato root galls</tissue>
    </source>
</reference>
<feature type="non-terminal residue" evidence="1">
    <location>
        <position position="590"/>
    </location>
</feature>
<sequence length="590" mass="67283">SLAPKCTFVIPFTFDAVQEEYVFKIHDRRFNCQHNHVSGVPPEIDGITMVEFERQMTETERLHMLTFLPSLRGVKIRQSLQRHFPTRHFAPSLIQRMVAKGRVQLFGPDPDAINILMRFGHQIADDGGVFTYEIDDSLRLNRIFLQKPSMVPYCSTYADFTICDGTFNVSAYDLMLIIMSNVDCFGRTVMTGFVFAESENSHAIVDGMKQFGLNRPDSIFMTDGASAFANASESLQLQHVLCLQHYRSNVFTASAGMPHYLRNLFIDDCNAFLFSIYDSERKLDDAIDSACEKYRNFPAAVKSLLKLKEDRVKTCATHTGKFFTAGHVASQRAESNNARVKQDSDFKKDLKKFNLLEIVQHLVAIVTRQEIDTFVVVKALITQKRRLSDYVKRKWGQEAELVNRYRSELLNDDSEGVWSVTRHEGDGSTHIVHVRDIQNYDSFATCNCNTFASTLIPCRAICAVYGQINFELFDIRTLHPTWRLENHPLYMKALQELHLAPSTVPEDAVSHAVNHDASIAFQPTNRTMDLYRELACPARREVRYRKLDEASKSLVSFAVSQDEHVYRLAMLGIAQLHNQLRDSRGSSDVS</sequence>
<dbReference type="EMBL" id="HACM01003782">
    <property type="protein sequence ID" value="CRZ04224.1"/>
    <property type="molecule type" value="Transcribed_RNA"/>
</dbReference>
<feature type="non-terminal residue" evidence="1">
    <location>
        <position position="1"/>
    </location>
</feature>
<accession>A0A0H5R7F5</accession>
<protein>
    <submittedName>
        <fullName evidence="1">Uncharacterized protein</fullName>
    </submittedName>
</protein>
<dbReference type="AlphaFoldDB" id="A0A0H5R7F5"/>
<dbReference type="PANTHER" id="PTHR47718:SF13">
    <property type="entry name" value="OS09G0290500 PROTEIN"/>
    <property type="match status" value="1"/>
</dbReference>
<evidence type="ECO:0000313" key="1">
    <source>
        <dbReference type="EMBL" id="CRZ04224.1"/>
    </source>
</evidence>
<proteinExistence type="predicted"/>
<dbReference type="PANTHER" id="PTHR47718">
    <property type="entry name" value="OS01G0519700 PROTEIN"/>
    <property type="match status" value="1"/>
</dbReference>
<organism evidence="1">
    <name type="scientific">Spongospora subterranea</name>
    <dbReference type="NCBI Taxonomy" id="70186"/>
    <lineage>
        <taxon>Eukaryota</taxon>
        <taxon>Sar</taxon>
        <taxon>Rhizaria</taxon>
        <taxon>Endomyxa</taxon>
        <taxon>Phytomyxea</taxon>
        <taxon>Plasmodiophorida</taxon>
        <taxon>Plasmodiophoridae</taxon>
        <taxon>Spongospora</taxon>
    </lineage>
</organism>
<name>A0A0H5R7F5_9EUKA</name>